<name>A0ACC2PMC5_9HYME</name>
<keyword evidence="2" id="KW-1185">Reference proteome</keyword>
<comment type="caution">
    <text evidence="1">The sequence shown here is derived from an EMBL/GenBank/DDBJ whole genome shotgun (WGS) entry which is preliminary data.</text>
</comment>
<evidence type="ECO:0000313" key="1">
    <source>
        <dbReference type="EMBL" id="KAJ8682935.1"/>
    </source>
</evidence>
<sequence>MSLMGSFAGARIAFSYGPEMTFLIFLRYLIMTTRLDIVDRDHRIRPKRSSELLQRYDFVIVGAGSAGSVLANRLSENEHWTILLLEAGGDETLLSDVPVIFPTLQLTEMDWQFKTNPSTKYCQAMKDGRCNWPRGKVLGGSSVLNAMLYVRGNRKDYDAWAEMGNQGWDYESVLPYFIKSEDNRIDELDGSPYHGKGGPLTIEKFRYQSPITEYLIKAGKDMGYDEVDVNGAEQTGFTYSHGTLRDGLRCSASKAFLRPCSKRKNLHVATYSFVEKILVNETISHAYGVIFERDKRRYTVMADREVILSAGSIQSPQLLMLSGIGPKQHLEDLGISLVKHLPGVGQNLQDHVAMGGLSYLIDPPFDTIGSNEFSFIMPKVLNYKSMMDFSKQEKGPLYVVPECEAMAFIHTRLNNETADYPDVQLFLASAADNADGGLFGKRSCGLGNEFFAELFENILFKESYAVVPLVLRPRSRGYVKLHSDNPQDEPIIVPNYFDDKRDLDVLVEAAKFVQEMSESPTMRSINARINENVIEECVVYGFRSDNYWRCQAQYYTMTIYHPTGTCKMGLRGDPTSVVDARLRVHGVTGLRVIDASIMPNIVSGNTNAPTIMIAEKGADMIKEDWHHHLLRRSRHVEKIKPNPIGQKNHYGSASDQKKDKIKS</sequence>
<dbReference type="EMBL" id="CM056741">
    <property type="protein sequence ID" value="KAJ8682935.1"/>
    <property type="molecule type" value="Genomic_DNA"/>
</dbReference>
<dbReference type="Proteomes" id="UP001239111">
    <property type="component" value="Chromosome 1"/>
</dbReference>
<proteinExistence type="predicted"/>
<protein>
    <submittedName>
        <fullName evidence="1">Uncharacterized protein</fullName>
    </submittedName>
</protein>
<reference evidence="1" key="1">
    <citation type="submission" date="2023-04" db="EMBL/GenBank/DDBJ databases">
        <title>A chromosome-level genome assembly of the parasitoid wasp Eretmocerus hayati.</title>
        <authorList>
            <person name="Zhong Y."/>
            <person name="Liu S."/>
            <person name="Liu Y."/>
        </authorList>
    </citation>
    <scope>NUCLEOTIDE SEQUENCE</scope>
    <source>
        <strain evidence="1">ZJU_SS_LIU_2023</strain>
    </source>
</reference>
<gene>
    <name evidence="1" type="ORF">QAD02_018727</name>
</gene>
<accession>A0ACC2PMC5</accession>
<evidence type="ECO:0000313" key="2">
    <source>
        <dbReference type="Proteomes" id="UP001239111"/>
    </source>
</evidence>
<organism evidence="1 2">
    <name type="scientific">Eretmocerus hayati</name>
    <dbReference type="NCBI Taxonomy" id="131215"/>
    <lineage>
        <taxon>Eukaryota</taxon>
        <taxon>Metazoa</taxon>
        <taxon>Ecdysozoa</taxon>
        <taxon>Arthropoda</taxon>
        <taxon>Hexapoda</taxon>
        <taxon>Insecta</taxon>
        <taxon>Pterygota</taxon>
        <taxon>Neoptera</taxon>
        <taxon>Endopterygota</taxon>
        <taxon>Hymenoptera</taxon>
        <taxon>Apocrita</taxon>
        <taxon>Proctotrupomorpha</taxon>
        <taxon>Chalcidoidea</taxon>
        <taxon>Aphelinidae</taxon>
        <taxon>Aphelininae</taxon>
        <taxon>Eretmocerus</taxon>
    </lineage>
</organism>